<organism evidence="1 2">
    <name type="scientific">Xanthomonas albilineans (strain GPE PC73 / CFBP 7063)</name>
    <dbReference type="NCBI Taxonomy" id="380358"/>
    <lineage>
        <taxon>Bacteria</taxon>
        <taxon>Pseudomonadati</taxon>
        <taxon>Pseudomonadota</taxon>
        <taxon>Gammaproteobacteria</taxon>
        <taxon>Lysobacterales</taxon>
        <taxon>Lysobacteraceae</taxon>
        <taxon>Xanthomonas</taxon>
    </lineage>
</organism>
<gene>
    <name evidence="1" type="primary">XALc</name>
</gene>
<dbReference type="eggNOG" id="COG3063">
    <property type="taxonomic scope" value="Bacteria"/>
</dbReference>
<name>D2UGS1_XANAP</name>
<dbReference type="EMBL" id="FP565176">
    <property type="protein sequence ID" value="CBA17582.1"/>
    <property type="molecule type" value="Genomic_DNA"/>
</dbReference>
<reference evidence="1 2" key="1">
    <citation type="journal article" date="2009" name="BMC Genomics">
        <title>The complete genome sequence of Xanthomonas albilineans provides new insights into the reductive genome evolution of the xylem-limited Xanthomonadaceae.</title>
        <authorList>
            <person name="Pieretti I."/>
            <person name="Royer M."/>
            <person name="Barbe V."/>
            <person name="Carrere S."/>
            <person name="Koebnik R."/>
            <person name="Cociancich S."/>
            <person name="Couloux A."/>
            <person name="Darrasse A."/>
            <person name="Gouzy J."/>
            <person name="Jacques M.A."/>
            <person name="Lauber E."/>
            <person name="Manceau C."/>
            <person name="Mangenot S."/>
            <person name="Poussier S."/>
            <person name="Segurens B."/>
            <person name="Szurek B."/>
            <person name="Verdier V."/>
            <person name="Arlat M."/>
            <person name="Rott P."/>
        </authorList>
    </citation>
    <scope>NUCLEOTIDE SEQUENCE [LARGE SCALE GENOMIC DNA]</scope>
    <source>
        <strain evidence="2">GPE PC73 / CFBP 7063</strain>
    </source>
</reference>
<dbReference type="KEGG" id="xal:CBA17582"/>
<evidence type="ECO:0000313" key="2">
    <source>
        <dbReference type="Proteomes" id="UP000001890"/>
    </source>
</evidence>
<dbReference type="InterPro" id="IPR011990">
    <property type="entry name" value="TPR-like_helical_dom_sf"/>
</dbReference>
<proteinExistence type="predicted"/>
<dbReference type="AlphaFoldDB" id="D2UGS1"/>
<dbReference type="SUPFAM" id="SSF48452">
    <property type="entry name" value="TPR-like"/>
    <property type="match status" value="1"/>
</dbReference>
<sequence length="238" mass="25612">MELLAVRMVQKGGHELQGVSVVKIYARVMAAVLACIGAVGMTGAQAQALPAPKEFYFDQDASTTRPVVAIAGTGDALVERLANTVQRNSYAGSGTSEARAQLAAIAMTDGRQELGKQLYQEALQGLSGSAQRRQMAWNYGWSLLRIGDPAGALNQWSGLINGHPAAPDWIPPTLALVLWRLQRKDEAVKWYAAAVRTWPDKWGGGADFAALLPNWRDAERATLADVHAAWQAAPPAWP</sequence>
<protein>
    <submittedName>
        <fullName evidence="1">Uncharacterized protein</fullName>
    </submittedName>
</protein>
<evidence type="ECO:0000313" key="1">
    <source>
        <dbReference type="EMBL" id="CBA17582.1"/>
    </source>
</evidence>
<dbReference type="Proteomes" id="UP000001890">
    <property type="component" value="Chromosome"/>
</dbReference>
<dbReference type="STRING" id="380358.gene:13329099"/>
<keyword evidence="2" id="KW-1185">Reference proteome</keyword>
<accession>D2UGS1</accession>
<dbReference type="Gene3D" id="1.25.40.10">
    <property type="entry name" value="Tetratricopeptide repeat domain"/>
    <property type="match status" value="1"/>
</dbReference>